<comment type="caution">
    <text evidence="1">The sequence shown here is derived from an EMBL/GenBank/DDBJ whole genome shotgun (WGS) entry which is preliminary data.</text>
</comment>
<protein>
    <submittedName>
        <fullName evidence="1">Uncharacterized protein DUF1800</fullName>
    </submittedName>
</protein>
<evidence type="ECO:0000313" key="2">
    <source>
        <dbReference type="Proteomes" id="UP000292262"/>
    </source>
</evidence>
<name>A0A4Q7PFG1_9FLAO</name>
<dbReference type="Pfam" id="PF08811">
    <property type="entry name" value="DUF1800"/>
    <property type="match status" value="1"/>
</dbReference>
<keyword evidence="2" id="KW-1185">Reference proteome</keyword>
<reference evidence="1 2" key="1">
    <citation type="submission" date="2019-02" db="EMBL/GenBank/DDBJ databases">
        <title>Genomic Encyclopedia of Type Strains, Phase IV (KMG-IV): sequencing the most valuable type-strain genomes for metagenomic binning, comparative biology and taxonomic classification.</title>
        <authorList>
            <person name="Goeker M."/>
        </authorList>
    </citation>
    <scope>NUCLEOTIDE SEQUENCE [LARGE SCALE GENOMIC DNA]</scope>
    <source>
        <strain evidence="1 2">DSM 17196</strain>
    </source>
</reference>
<organism evidence="1 2">
    <name type="scientific">Aquimarina brevivitae</name>
    <dbReference type="NCBI Taxonomy" id="323412"/>
    <lineage>
        <taxon>Bacteria</taxon>
        <taxon>Pseudomonadati</taxon>
        <taxon>Bacteroidota</taxon>
        <taxon>Flavobacteriia</taxon>
        <taxon>Flavobacteriales</taxon>
        <taxon>Flavobacteriaceae</taxon>
        <taxon>Aquimarina</taxon>
    </lineage>
</organism>
<dbReference type="EMBL" id="SGXE01000001">
    <property type="protein sequence ID" value="RZS99065.1"/>
    <property type="molecule type" value="Genomic_DNA"/>
</dbReference>
<dbReference type="RefSeq" id="WP_130284929.1">
    <property type="nucleotide sequence ID" value="NZ_SGXE01000001.1"/>
</dbReference>
<evidence type="ECO:0000313" key="1">
    <source>
        <dbReference type="EMBL" id="RZS99065.1"/>
    </source>
</evidence>
<dbReference type="OrthoDB" id="9772295at2"/>
<gene>
    <name evidence="1" type="ORF">EV197_0269</name>
</gene>
<accession>A0A4Q7PFG1</accession>
<dbReference type="InterPro" id="IPR014917">
    <property type="entry name" value="DUF1800"/>
</dbReference>
<sequence length="509" mass="58185">MSPDTTSCNLASLDVYVPTPENPWNVTRIHHLYRRVGFGASKAQVLDALAQNNPEALVDSLVDEALALAPTVPPIWSTWNRDDFEAAEDANEANDTRYYKLQGKLQMTTDMLQNNLRDRLTLFWSNHFVTEDDTYRSPAYQAQYYNLLQLHAIGNFRDFVYDIGICNAMLEYLNGDENVRDRPNENYARELYELFTLGVDNGYTEEDIRETAKALTGYVDTNDIPWGDILFNANQFSNDTKTIFGQSGNWGYDDVINILFQERTNQIATFICAKLYTYFVSTTCNEDIVAQMAQTFIANNFELAPVLRQVFKSQHFFDMEAIGSIIKSPLDLTLCFYNELGFSLPADFDTIDFLRDASRTLGQDVLNPIDVEGWQGDEDWISPDYLIGRWEVARFFITRAWAENQPQFRDFVVGLPIGTAADGVLDVSLSGADVDIAVRALINYFFPRGIEDQILFDEISGVFRDIFPPTYYEPDATDPNIWRLSYNEVADQFVALLDFIIDIPEFQLK</sequence>
<dbReference type="Proteomes" id="UP000292262">
    <property type="component" value="Unassembled WGS sequence"/>
</dbReference>
<dbReference type="AlphaFoldDB" id="A0A4Q7PFG1"/>
<proteinExistence type="predicted"/>